<gene>
    <name evidence="1" type="ORF">GGD41_005299</name>
</gene>
<proteinExistence type="predicted"/>
<name>A0A7Y9WC56_9BURK</name>
<dbReference type="Proteomes" id="UP000572540">
    <property type="component" value="Unassembled WGS sequence"/>
</dbReference>
<protein>
    <submittedName>
        <fullName evidence="1">Uncharacterized protein</fullName>
    </submittedName>
</protein>
<reference evidence="1 2" key="1">
    <citation type="submission" date="2020-07" db="EMBL/GenBank/DDBJ databases">
        <title>Exploring microbial biodiversity for novel pathways involved in the catabolism of aromatic compounds derived from lignin.</title>
        <authorList>
            <person name="Elkins J."/>
        </authorList>
    </citation>
    <scope>NUCLEOTIDE SEQUENCE [LARGE SCALE GENOMIC DNA]</scope>
    <source>
        <strain evidence="1 2">H2C3B</strain>
    </source>
</reference>
<evidence type="ECO:0000313" key="2">
    <source>
        <dbReference type="Proteomes" id="UP000572540"/>
    </source>
</evidence>
<accession>A0A7Y9WC56</accession>
<sequence length="206" mass="22868">MHGARGAAVGVEAGVDRDFQRRIEQQARFEKRAPVTERALRDAEVRERAADKRDTLALLVEQMPHGEGGAGGVVEIHRAQARRPQIDQHERALHRDQRGERLGLDEAGNRDRVGRVQAQLLDHVFGRTGGQHRRHDAAFATGVFDTVQHVRKERADGEVVVLTVQQKGEPADARPQLRGVIPKLPRCFDDAFAGRLGQSRLVLQGA</sequence>
<evidence type="ECO:0000313" key="1">
    <source>
        <dbReference type="EMBL" id="NYH18071.1"/>
    </source>
</evidence>
<organism evidence="1 2">
    <name type="scientific">Paraburkholderia bryophila</name>
    <dbReference type="NCBI Taxonomy" id="420952"/>
    <lineage>
        <taxon>Bacteria</taxon>
        <taxon>Pseudomonadati</taxon>
        <taxon>Pseudomonadota</taxon>
        <taxon>Betaproteobacteria</taxon>
        <taxon>Burkholderiales</taxon>
        <taxon>Burkholderiaceae</taxon>
        <taxon>Paraburkholderia</taxon>
    </lineage>
</organism>
<comment type="caution">
    <text evidence="1">The sequence shown here is derived from an EMBL/GenBank/DDBJ whole genome shotgun (WGS) entry which is preliminary data.</text>
</comment>
<dbReference type="EMBL" id="JACCAU010000001">
    <property type="protein sequence ID" value="NYH18071.1"/>
    <property type="molecule type" value="Genomic_DNA"/>
</dbReference>
<dbReference type="AlphaFoldDB" id="A0A7Y9WC56"/>